<evidence type="ECO:0000256" key="4">
    <source>
        <dbReference type="ARBA" id="ARBA00022517"/>
    </source>
</evidence>
<dbReference type="GO" id="GO:0005634">
    <property type="term" value="C:nucleus"/>
    <property type="evidence" value="ECO:0007669"/>
    <property type="project" value="UniProtKB-SubCell"/>
</dbReference>
<dbReference type="InterPro" id="IPR003604">
    <property type="entry name" value="Matrin/U1-like-C_Znf_C2H2"/>
</dbReference>
<organism evidence="16 17">
    <name type="scientific">Gryllus longicercus</name>
    <dbReference type="NCBI Taxonomy" id="2509291"/>
    <lineage>
        <taxon>Eukaryota</taxon>
        <taxon>Metazoa</taxon>
        <taxon>Ecdysozoa</taxon>
        <taxon>Arthropoda</taxon>
        <taxon>Hexapoda</taxon>
        <taxon>Insecta</taxon>
        <taxon>Pterygota</taxon>
        <taxon>Neoptera</taxon>
        <taxon>Polyneoptera</taxon>
        <taxon>Orthoptera</taxon>
        <taxon>Ensifera</taxon>
        <taxon>Gryllidea</taxon>
        <taxon>Grylloidea</taxon>
        <taxon>Gryllidae</taxon>
        <taxon>Gryllinae</taxon>
        <taxon>Gryllus</taxon>
    </lineage>
</organism>
<evidence type="ECO:0000256" key="12">
    <source>
        <dbReference type="ARBA" id="ARBA00068297"/>
    </source>
</evidence>
<evidence type="ECO:0000313" key="16">
    <source>
        <dbReference type="EMBL" id="KAK7873567.1"/>
    </source>
</evidence>
<feature type="domain" description="C2H2-type" evidence="15">
    <location>
        <begin position="58"/>
        <end position="87"/>
    </location>
</feature>
<dbReference type="FunFam" id="3.30.160.60:FF:000299">
    <property type="entry name" value="Zinc finger protein 593"/>
    <property type="match status" value="1"/>
</dbReference>
<dbReference type="Pfam" id="PF12171">
    <property type="entry name" value="zf-C2H2_jaz"/>
    <property type="match status" value="1"/>
</dbReference>
<dbReference type="GO" id="GO:0003676">
    <property type="term" value="F:nucleic acid binding"/>
    <property type="evidence" value="ECO:0007669"/>
    <property type="project" value="InterPro"/>
</dbReference>
<evidence type="ECO:0000256" key="7">
    <source>
        <dbReference type="ARBA" id="ARBA00022833"/>
    </source>
</evidence>
<dbReference type="Gene3D" id="3.30.160.60">
    <property type="entry name" value="Classic Zinc Finger"/>
    <property type="match status" value="1"/>
</dbReference>
<evidence type="ECO:0000256" key="3">
    <source>
        <dbReference type="ARBA" id="ARBA00022490"/>
    </source>
</evidence>
<reference evidence="16 17" key="1">
    <citation type="submission" date="2024-03" db="EMBL/GenBank/DDBJ databases">
        <title>The genome assembly and annotation of the cricket Gryllus longicercus Weissman &amp; Gray.</title>
        <authorList>
            <person name="Szrajer S."/>
            <person name="Gray D."/>
            <person name="Ylla G."/>
        </authorList>
    </citation>
    <scope>NUCLEOTIDE SEQUENCE [LARGE SCALE GENOMIC DNA]</scope>
    <source>
        <strain evidence="16">DAG 2021-001</strain>
        <tissue evidence="16">Whole body minus gut</tissue>
    </source>
</reference>
<dbReference type="InterPro" id="IPR051879">
    <property type="entry name" value="C2H2-ZF_Maturation_Protein"/>
</dbReference>
<dbReference type="PANTHER" id="PTHR46095:SF1">
    <property type="entry name" value="ZINC FINGER PROTEIN 593"/>
    <property type="match status" value="1"/>
</dbReference>
<evidence type="ECO:0000256" key="6">
    <source>
        <dbReference type="ARBA" id="ARBA00022771"/>
    </source>
</evidence>
<evidence type="ECO:0000256" key="2">
    <source>
        <dbReference type="ARBA" id="ARBA00004496"/>
    </source>
</evidence>
<comment type="function">
    <text evidence="10">Involved in pre-60S ribosomal particles maturation by promoting the nuclear export of the 60S ribosome.</text>
</comment>
<feature type="region of interest" description="Disordered" evidence="14">
    <location>
        <begin position="1"/>
        <end position="30"/>
    </location>
</feature>
<keyword evidence="6 13" id="KW-0863">Zinc-finger</keyword>
<dbReference type="EMBL" id="JAZDUA010000012">
    <property type="protein sequence ID" value="KAK7873567.1"/>
    <property type="molecule type" value="Genomic_DNA"/>
</dbReference>
<keyword evidence="7" id="KW-0862">Zinc</keyword>
<comment type="subunit">
    <text evidence="11">Associates with pre-60S ribosomal particles; released from the pre-60S particle very early in the cytoplasm.</text>
</comment>
<dbReference type="InterPro" id="IPR022755">
    <property type="entry name" value="Znf_C2H2_jaz"/>
</dbReference>
<dbReference type="PANTHER" id="PTHR46095">
    <property type="entry name" value="ZINC FINGER PROTEIN 593"/>
    <property type="match status" value="1"/>
</dbReference>
<dbReference type="InterPro" id="IPR013087">
    <property type="entry name" value="Znf_C2H2_type"/>
</dbReference>
<name>A0AAN9ZGX0_9ORTH</name>
<keyword evidence="3" id="KW-0963">Cytoplasm</keyword>
<keyword evidence="5" id="KW-0479">Metal-binding</keyword>
<dbReference type="SMART" id="SM00451">
    <property type="entry name" value="ZnF_U1"/>
    <property type="match status" value="1"/>
</dbReference>
<dbReference type="InterPro" id="IPR036236">
    <property type="entry name" value="Znf_C2H2_sf"/>
</dbReference>
<dbReference type="PROSITE" id="PS00028">
    <property type="entry name" value="ZINC_FINGER_C2H2_1"/>
    <property type="match status" value="1"/>
</dbReference>
<evidence type="ECO:0000256" key="1">
    <source>
        <dbReference type="ARBA" id="ARBA00004123"/>
    </source>
</evidence>
<dbReference type="GO" id="GO:0008270">
    <property type="term" value="F:zinc ion binding"/>
    <property type="evidence" value="ECO:0007669"/>
    <property type="project" value="UniProtKB-KW"/>
</dbReference>
<protein>
    <recommendedName>
        <fullName evidence="12">Zinc finger protein 593 homolog</fullName>
    </recommendedName>
</protein>
<dbReference type="AlphaFoldDB" id="A0AAN9ZGX0"/>
<gene>
    <name evidence="16" type="ORF">R5R35_008805</name>
</gene>
<dbReference type="Proteomes" id="UP001378592">
    <property type="component" value="Unassembled WGS sequence"/>
</dbReference>
<accession>A0AAN9ZGX0</accession>
<evidence type="ECO:0000313" key="17">
    <source>
        <dbReference type="Proteomes" id="UP001378592"/>
    </source>
</evidence>
<dbReference type="GO" id="GO:0005737">
    <property type="term" value="C:cytoplasm"/>
    <property type="evidence" value="ECO:0007669"/>
    <property type="project" value="UniProtKB-SubCell"/>
</dbReference>
<dbReference type="SUPFAM" id="SSF57667">
    <property type="entry name" value="beta-beta-alpha zinc fingers"/>
    <property type="match status" value="1"/>
</dbReference>
<comment type="subcellular location">
    <subcellularLocation>
        <location evidence="2">Cytoplasm</location>
    </subcellularLocation>
    <subcellularLocation>
        <location evidence="1">Nucleus</location>
    </subcellularLocation>
</comment>
<evidence type="ECO:0000256" key="5">
    <source>
        <dbReference type="ARBA" id="ARBA00022723"/>
    </source>
</evidence>
<keyword evidence="4" id="KW-0690">Ribosome biogenesis</keyword>
<sequence>MTYKRKRHHKEDNYRRRQWNKKPKTKDLDQIDDDMKEENAQKLIHQEIDFDKPGLAQHYCLHCARYFIDDRSLKEHFRTKAHKRRLKDLETEPYTIEESERAGGLGSFSVAKKRKVETQECNSILENKPKEQKMEN</sequence>
<evidence type="ECO:0000256" key="11">
    <source>
        <dbReference type="ARBA" id="ARBA00065398"/>
    </source>
</evidence>
<evidence type="ECO:0000256" key="8">
    <source>
        <dbReference type="ARBA" id="ARBA00023242"/>
    </source>
</evidence>
<keyword evidence="8" id="KW-0539">Nucleus</keyword>
<dbReference type="GO" id="GO:0043021">
    <property type="term" value="F:ribonucleoprotein complex binding"/>
    <property type="evidence" value="ECO:0007669"/>
    <property type="project" value="UniProtKB-ARBA"/>
</dbReference>
<comment type="similarity">
    <text evidence="9">Belongs to the ZNF593/BUD20 C2H2-type zinc-finger protein family.</text>
</comment>
<proteinExistence type="inferred from homology"/>
<evidence type="ECO:0000256" key="14">
    <source>
        <dbReference type="SAM" id="MobiDB-lite"/>
    </source>
</evidence>
<keyword evidence="17" id="KW-1185">Reference proteome</keyword>
<evidence type="ECO:0000256" key="13">
    <source>
        <dbReference type="PROSITE-ProRule" id="PRU00042"/>
    </source>
</evidence>
<evidence type="ECO:0000256" key="10">
    <source>
        <dbReference type="ARBA" id="ARBA00057732"/>
    </source>
</evidence>
<comment type="caution">
    <text evidence="16">The sequence shown here is derived from an EMBL/GenBank/DDBJ whole genome shotgun (WGS) entry which is preliminary data.</text>
</comment>
<dbReference type="GO" id="GO:0042254">
    <property type="term" value="P:ribosome biogenesis"/>
    <property type="evidence" value="ECO:0007669"/>
    <property type="project" value="UniProtKB-KW"/>
</dbReference>
<evidence type="ECO:0000256" key="9">
    <source>
        <dbReference type="ARBA" id="ARBA00038064"/>
    </source>
</evidence>
<evidence type="ECO:0000259" key="15">
    <source>
        <dbReference type="PROSITE" id="PS50157"/>
    </source>
</evidence>
<dbReference type="PROSITE" id="PS50157">
    <property type="entry name" value="ZINC_FINGER_C2H2_2"/>
    <property type="match status" value="1"/>
</dbReference>